<evidence type="ECO:0000313" key="1">
    <source>
        <dbReference type="EMBL" id="KAF7321084.1"/>
    </source>
</evidence>
<comment type="caution">
    <text evidence="1">The sequence shown here is derived from an EMBL/GenBank/DDBJ whole genome shotgun (WGS) entry which is preliminary data.</text>
</comment>
<organism evidence="1 2">
    <name type="scientific">Mycena chlorophos</name>
    <name type="common">Agaric fungus</name>
    <name type="synonym">Agaricus chlorophos</name>
    <dbReference type="NCBI Taxonomy" id="658473"/>
    <lineage>
        <taxon>Eukaryota</taxon>
        <taxon>Fungi</taxon>
        <taxon>Dikarya</taxon>
        <taxon>Basidiomycota</taxon>
        <taxon>Agaricomycotina</taxon>
        <taxon>Agaricomycetes</taxon>
        <taxon>Agaricomycetidae</taxon>
        <taxon>Agaricales</taxon>
        <taxon>Marasmiineae</taxon>
        <taxon>Mycenaceae</taxon>
        <taxon>Mycena</taxon>
    </lineage>
</organism>
<protein>
    <submittedName>
        <fullName evidence="1">BHLH domain-containing protein</fullName>
    </submittedName>
</protein>
<reference evidence="1" key="1">
    <citation type="submission" date="2020-05" db="EMBL/GenBank/DDBJ databases">
        <title>Mycena genomes resolve the evolution of fungal bioluminescence.</title>
        <authorList>
            <person name="Tsai I.J."/>
        </authorList>
    </citation>
    <scope>NUCLEOTIDE SEQUENCE</scope>
    <source>
        <strain evidence="1">110903Hualien_Pintung</strain>
    </source>
</reference>
<keyword evidence="2" id="KW-1185">Reference proteome</keyword>
<dbReference type="AlphaFoldDB" id="A0A8H6WQR5"/>
<gene>
    <name evidence="1" type="ORF">HMN09_00195800</name>
</gene>
<name>A0A8H6WQR5_MYCCL</name>
<proteinExistence type="predicted"/>
<dbReference type="OrthoDB" id="3067038at2759"/>
<evidence type="ECO:0000313" key="2">
    <source>
        <dbReference type="Proteomes" id="UP000613580"/>
    </source>
</evidence>
<accession>A0A8H6WQR5</accession>
<sequence length="446" mass="50664">MSWPTLPLELWITHIIPRLNGPDLASLCCTSQNFLTLTRPTLYQRVSFQAERNGQPNSSIYSTLSLLERDSELARRVEELTLDSISESVERYSRNPTLIHPASLKNMANIKRLVILGDLSRSASRTEVQSFVEAVHALNLDELAFPSPRARPFLLPLRIGQLEKLGNPRRLVFAVRYDDSSRLAPVLHRIFAAAQPTLVSICLHVPMHLLEEFFGLRFPRLRSLEVATLGPTLISMPVFSRFLGQHHEQLEELYLSRDDSEENSFYRSVSIDNIPGPAPTHTAFLPNLRVLRANHETIRVLGQARVQSLTQLTKLAVAYDHGLAEISVDFLDCFEGVPLSSLVEIEFDLRRRSRMQRQAMVESIWRVAALAGRTLEVWAGLFPELIVETFMDKAFPSLRRLVLPKDVPGEVIHSTFRACAKLEEIWIFQSTLWTLRRGSGDLVRES</sequence>
<dbReference type="Proteomes" id="UP000613580">
    <property type="component" value="Unassembled WGS sequence"/>
</dbReference>
<dbReference type="EMBL" id="JACAZE010000002">
    <property type="protein sequence ID" value="KAF7321084.1"/>
    <property type="molecule type" value="Genomic_DNA"/>
</dbReference>